<evidence type="ECO:0000259" key="18">
    <source>
        <dbReference type="PROSITE" id="PS51194"/>
    </source>
</evidence>
<dbReference type="GO" id="GO:0006605">
    <property type="term" value="P:protein targeting"/>
    <property type="evidence" value="ECO:0007669"/>
    <property type="project" value="UniProtKB-UniRule"/>
</dbReference>
<dbReference type="GO" id="GO:0005524">
    <property type="term" value="F:ATP binding"/>
    <property type="evidence" value="ECO:0007669"/>
    <property type="project" value="UniProtKB-UniRule"/>
</dbReference>
<dbReference type="PROSITE" id="PS51194">
    <property type="entry name" value="HELICASE_CTER"/>
    <property type="match status" value="1"/>
</dbReference>
<keyword evidence="6" id="KW-0479">Metal-binding</keyword>
<evidence type="ECO:0000256" key="12">
    <source>
        <dbReference type="ARBA" id="ARBA00023010"/>
    </source>
</evidence>
<feature type="domain" description="SecA family profile" evidence="19">
    <location>
        <begin position="3"/>
        <end position="605"/>
    </location>
</feature>
<feature type="binding site" evidence="14">
    <location>
        <position position="87"/>
    </location>
    <ligand>
        <name>ATP</name>
        <dbReference type="ChEBI" id="CHEBI:30616"/>
    </ligand>
</feature>
<feature type="region of interest" description="Disordered" evidence="16">
    <location>
        <begin position="816"/>
        <end position="879"/>
    </location>
</feature>
<dbReference type="InterPro" id="IPR001650">
    <property type="entry name" value="Helicase_C-like"/>
</dbReference>
<sequence length="879" mass="100253">MLKTIATKVFGSKNERELKKLWPHVDRINSHEPEMQKLSDDQLKGKTVEFKERLEAGETVDTIMPEAFAALREASVRVMGMRHYDVQMLGGVILHKGAIAEMRTGEGKTLTATLPVYLNALAGLGVHVVTVNDYLAKRDAEWMGTLYQWMGLTTGCILNQMDEVERKANYACDITYGTNNEFGFDYLRDNMKFKPESLVQRGFNYVIVDEVDSVLIDEARTPLIISGPAEGDTGKYYDANQVVVKLQADAHFTVDEKDNHALFNEDGIRKMESLLGVNNLYDIENIQILHCLEQALRAHHLFKKDVDYVVNDGQVIIIDSHTGRPMPGRRYSDGLHQALEAKEGVHIERQNQTLASVTFQNFFRMYDKLSGMTGTAETEAREFHSIYKLDTYVVPTNKPMVRDDKNDQVYGTTKSKFTALLNEIQIHNKKGRPVLVGTIAIETSEEISAWLTKQKIAHIVLNAKYHAQESEIVAQAGRLGAVTIATNMAGRGTDIILGGNAEMLAKSDMAKDPEADYDELLHKYEAICAEEKKKVLDLGGLVILGTERHDSRRIDNQLRGRSGRQGDPGLSLFFISLEDKLMRLFGNDTMKRMMKSQMEDGVPIEHRMISRAIERAQKAVEARHFDSRKHVLEYDDVMNKQRTTFYALRRKLLYGKAREHLFERAEAIAQAQVTEYLELQKPEEGDRSRLAESFRSLFDFDLGDAKITETTAEAVLEHVKAGYSEKWDVLELPSEVVEDHERFIMLYVIDQQWKDHMRTMDSLQDHVRLQAYAQKDPLTIYKRESFTQFNELMDRIDEEVVRMLVHVQPQIRGESINRMKQERAREEKAMQLAGNRDEEGEDKPAKPKPVRRTEPKVGRNEACPCGSGKKYKKCHGRNA</sequence>
<evidence type="ECO:0000256" key="15">
    <source>
        <dbReference type="RuleBase" id="RU003874"/>
    </source>
</evidence>
<keyword evidence="10 14" id="KW-0653">Protein transport</keyword>
<dbReference type="InterPro" id="IPR000185">
    <property type="entry name" value="SecA"/>
</dbReference>
<dbReference type="GO" id="GO:0065002">
    <property type="term" value="P:intracellular protein transmembrane transport"/>
    <property type="evidence" value="ECO:0007669"/>
    <property type="project" value="UniProtKB-UniRule"/>
</dbReference>
<dbReference type="EC" id="7.4.2.8" evidence="14"/>
<comment type="catalytic activity">
    <reaction evidence="14">
        <text>ATP + H2O + cellular proteinSide 1 = ADP + phosphate + cellular proteinSide 2.</text>
        <dbReference type="EC" id="7.4.2.8"/>
    </reaction>
</comment>
<evidence type="ECO:0000256" key="4">
    <source>
        <dbReference type="ARBA" id="ARBA00022475"/>
    </source>
</evidence>
<proteinExistence type="inferred from homology"/>
<dbReference type="CDD" id="cd18803">
    <property type="entry name" value="SF2_C_secA"/>
    <property type="match status" value="1"/>
</dbReference>
<dbReference type="InterPro" id="IPR036266">
    <property type="entry name" value="SecA_Wing/Scaffold_sf"/>
</dbReference>
<comment type="similarity">
    <text evidence="2 14 15">Belongs to the SecA family.</text>
</comment>
<evidence type="ECO:0000256" key="7">
    <source>
        <dbReference type="ARBA" id="ARBA00022741"/>
    </source>
</evidence>
<feature type="binding site" evidence="14">
    <location>
        <position position="494"/>
    </location>
    <ligand>
        <name>ATP</name>
        <dbReference type="ChEBI" id="CHEBI:30616"/>
    </ligand>
</feature>
<dbReference type="InterPro" id="IPR004027">
    <property type="entry name" value="SEC_C_motif"/>
</dbReference>
<name>A0A8A4TYH0_SULCO</name>
<dbReference type="NCBIfam" id="NF009538">
    <property type="entry name" value="PRK12904.1"/>
    <property type="match status" value="1"/>
</dbReference>
<evidence type="ECO:0000256" key="3">
    <source>
        <dbReference type="ARBA" id="ARBA00022448"/>
    </source>
</evidence>
<dbReference type="Pfam" id="PF02810">
    <property type="entry name" value="SEC-C"/>
    <property type="match status" value="1"/>
</dbReference>
<dbReference type="InterPro" id="IPR011116">
    <property type="entry name" value="SecA_Wing/Scaffold"/>
</dbReference>
<dbReference type="InterPro" id="IPR014018">
    <property type="entry name" value="SecA_motor_DEAD"/>
</dbReference>
<evidence type="ECO:0000256" key="6">
    <source>
        <dbReference type="ARBA" id="ARBA00022723"/>
    </source>
</evidence>
<evidence type="ECO:0000256" key="5">
    <source>
        <dbReference type="ARBA" id="ARBA00022490"/>
    </source>
</evidence>
<comment type="subcellular location">
    <subcellularLocation>
        <location evidence="14">Cell membrane</location>
        <topology evidence="14">Peripheral membrane protein</topology>
        <orientation evidence="14">Cytoplasmic side</orientation>
    </subcellularLocation>
    <subcellularLocation>
        <location evidence="14">Cytoplasm</location>
    </subcellularLocation>
    <text evidence="14">Distribution is 50-50.</text>
</comment>
<evidence type="ECO:0000313" key="21">
    <source>
        <dbReference type="Proteomes" id="UP000663929"/>
    </source>
</evidence>
<evidence type="ECO:0000256" key="1">
    <source>
        <dbReference type="ARBA" id="ARBA00001947"/>
    </source>
</evidence>
<reference evidence="20" key="1">
    <citation type="submission" date="2021-03" db="EMBL/GenBank/DDBJ databases">
        <title>Acanthopleuribacteraceae sp. M133.</title>
        <authorList>
            <person name="Wang G."/>
        </authorList>
    </citation>
    <scope>NUCLEOTIDE SEQUENCE</scope>
    <source>
        <strain evidence="20">M133</strain>
    </source>
</reference>
<evidence type="ECO:0000256" key="10">
    <source>
        <dbReference type="ARBA" id="ARBA00022927"/>
    </source>
</evidence>
<keyword evidence="21" id="KW-1185">Reference proteome</keyword>
<dbReference type="PROSITE" id="PS51192">
    <property type="entry name" value="HELICASE_ATP_BIND_1"/>
    <property type="match status" value="1"/>
</dbReference>
<keyword evidence="4 14" id="KW-1003">Cell membrane</keyword>
<keyword evidence="8" id="KW-0862">Zinc</keyword>
<comment type="function">
    <text evidence="14">Part of the Sec protein translocase complex. Interacts with the SecYEG preprotein conducting channel. Has a central role in coupling the hydrolysis of ATP to the transfer of proteins into and across the cell membrane, serving as an ATP-driven molecular motor driving the stepwise translocation of polypeptide chains across the membrane.</text>
</comment>
<keyword evidence="3 14" id="KW-0813">Transport</keyword>
<dbReference type="InterPro" id="IPR027417">
    <property type="entry name" value="P-loop_NTPase"/>
</dbReference>
<dbReference type="InterPro" id="IPR036670">
    <property type="entry name" value="SecA_X-link_sf"/>
</dbReference>
<dbReference type="InterPro" id="IPR011115">
    <property type="entry name" value="SecA_DEAD"/>
</dbReference>
<dbReference type="SUPFAM" id="SSF81767">
    <property type="entry name" value="Pre-protein crosslinking domain of SecA"/>
    <property type="match status" value="1"/>
</dbReference>
<keyword evidence="5 14" id="KW-0963">Cytoplasm</keyword>
<feature type="compositionally biased region" description="Basic and acidic residues" evidence="16">
    <location>
        <begin position="816"/>
        <end position="829"/>
    </location>
</feature>
<keyword evidence="11 14" id="KW-1278">Translocase</keyword>
<evidence type="ECO:0000256" key="16">
    <source>
        <dbReference type="SAM" id="MobiDB-lite"/>
    </source>
</evidence>
<dbReference type="Pfam" id="PF07516">
    <property type="entry name" value="SecA_SW"/>
    <property type="match status" value="1"/>
</dbReference>
<dbReference type="Gene3D" id="3.90.1440.10">
    <property type="entry name" value="SecA, preprotein cross-linking domain"/>
    <property type="match status" value="1"/>
</dbReference>
<dbReference type="SMART" id="SM00957">
    <property type="entry name" value="SecA_DEAD"/>
    <property type="match status" value="1"/>
</dbReference>
<dbReference type="FunFam" id="3.40.50.300:FF:000113">
    <property type="entry name" value="Preprotein translocase subunit SecA"/>
    <property type="match status" value="1"/>
</dbReference>
<evidence type="ECO:0000259" key="17">
    <source>
        <dbReference type="PROSITE" id="PS51192"/>
    </source>
</evidence>
<dbReference type="GO" id="GO:0046872">
    <property type="term" value="F:metal ion binding"/>
    <property type="evidence" value="ECO:0007669"/>
    <property type="project" value="UniProtKB-KW"/>
</dbReference>
<dbReference type="EMBL" id="CP071793">
    <property type="protein sequence ID" value="QTD54377.1"/>
    <property type="molecule type" value="Genomic_DNA"/>
</dbReference>
<dbReference type="InterPro" id="IPR014001">
    <property type="entry name" value="Helicase_ATP-bd"/>
</dbReference>
<dbReference type="Gene3D" id="3.40.50.300">
    <property type="entry name" value="P-loop containing nucleotide triphosphate hydrolases"/>
    <property type="match status" value="2"/>
</dbReference>
<dbReference type="InterPro" id="IPR011130">
    <property type="entry name" value="SecA_preprotein_X-link_dom"/>
</dbReference>
<evidence type="ECO:0000256" key="13">
    <source>
        <dbReference type="ARBA" id="ARBA00023136"/>
    </source>
</evidence>
<feature type="domain" description="Helicase C-terminal" evidence="18">
    <location>
        <begin position="416"/>
        <end position="610"/>
    </location>
</feature>
<dbReference type="SUPFAM" id="SSF81886">
    <property type="entry name" value="Helical scaffold and wing domains of SecA"/>
    <property type="match status" value="1"/>
</dbReference>
<dbReference type="GO" id="GO:0031522">
    <property type="term" value="C:cell envelope Sec protein transport complex"/>
    <property type="evidence" value="ECO:0007669"/>
    <property type="project" value="TreeGrafter"/>
</dbReference>
<dbReference type="PANTHER" id="PTHR30612:SF0">
    <property type="entry name" value="CHLOROPLAST PROTEIN-TRANSPORTING ATPASE"/>
    <property type="match status" value="1"/>
</dbReference>
<gene>
    <name evidence="14 20" type="primary">secA</name>
    <name evidence="20" type="ORF">J3U87_03310</name>
</gene>
<keyword evidence="9 14" id="KW-0067">ATP-binding</keyword>
<dbReference type="InterPro" id="IPR020937">
    <property type="entry name" value="SecA_CS"/>
</dbReference>
<dbReference type="Proteomes" id="UP000663929">
    <property type="component" value="Chromosome"/>
</dbReference>
<dbReference type="KEGG" id="scor:J3U87_03310"/>
<dbReference type="SUPFAM" id="SSF52540">
    <property type="entry name" value="P-loop containing nucleoside triphosphate hydrolases"/>
    <property type="match status" value="2"/>
</dbReference>
<evidence type="ECO:0000256" key="11">
    <source>
        <dbReference type="ARBA" id="ARBA00022967"/>
    </source>
</evidence>
<protein>
    <recommendedName>
        <fullName evidence="14 15">Protein translocase subunit SecA</fullName>
        <ecNumber evidence="14">7.4.2.8</ecNumber>
    </recommendedName>
</protein>
<dbReference type="CDD" id="cd17928">
    <property type="entry name" value="DEXDc_SecA"/>
    <property type="match status" value="1"/>
</dbReference>
<dbReference type="FunFam" id="3.40.50.300:FF:000334">
    <property type="entry name" value="Protein translocase subunit SecA"/>
    <property type="match status" value="1"/>
</dbReference>
<dbReference type="Pfam" id="PF01043">
    <property type="entry name" value="SecA_PP_bind"/>
    <property type="match status" value="1"/>
</dbReference>
<feature type="compositionally biased region" description="Basic residues" evidence="16">
    <location>
        <begin position="869"/>
        <end position="879"/>
    </location>
</feature>
<keyword evidence="12 14" id="KW-0811">Translocation</keyword>
<dbReference type="AlphaFoldDB" id="A0A8A4TYH0"/>
<evidence type="ECO:0000256" key="9">
    <source>
        <dbReference type="ARBA" id="ARBA00022840"/>
    </source>
</evidence>
<evidence type="ECO:0000313" key="20">
    <source>
        <dbReference type="EMBL" id="QTD54377.1"/>
    </source>
</evidence>
<dbReference type="Pfam" id="PF21090">
    <property type="entry name" value="P-loop_SecA"/>
    <property type="match status" value="1"/>
</dbReference>
<dbReference type="GO" id="GO:0043952">
    <property type="term" value="P:protein transport by the Sec complex"/>
    <property type="evidence" value="ECO:0007669"/>
    <property type="project" value="UniProtKB-ARBA"/>
</dbReference>
<keyword evidence="7 14" id="KW-0547">Nucleotide-binding</keyword>
<dbReference type="PRINTS" id="PR00906">
    <property type="entry name" value="SECA"/>
</dbReference>
<accession>A0A8A4TYH0</accession>
<dbReference type="RefSeq" id="WP_237381603.1">
    <property type="nucleotide sequence ID" value="NZ_CP071793.1"/>
</dbReference>
<dbReference type="FunFam" id="3.90.1440.10:FF:000001">
    <property type="entry name" value="Preprotein translocase subunit SecA"/>
    <property type="match status" value="1"/>
</dbReference>
<dbReference type="GO" id="GO:0005829">
    <property type="term" value="C:cytosol"/>
    <property type="evidence" value="ECO:0007669"/>
    <property type="project" value="TreeGrafter"/>
</dbReference>
<dbReference type="Pfam" id="PF07517">
    <property type="entry name" value="SecA_DEAD"/>
    <property type="match status" value="1"/>
</dbReference>
<dbReference type="InterPro" id="IPR044722">
    <property type="entry name" value="SecA_SF2_C"/>
</dbReference>
<dbReference type="NCBIfam" id="TIGR00963">
    <property type="entry name" value="secA"/>
    <property type="match status" value="1"/>
</dbReference>
<dbReference type="SMART" id="SM00958">
    <property type="entry name" value="SecA_PP_bind"/>
    <property type="match status" value="1"/>
</dbReference>
<evidence type="ECO:0000256" key="2">
    <source>
        <dbReference type="ARBA" id="ARBA00007650"/>
    </source>
</evidence>
<organism evidence="20 21">
    <name type="scientific">Sulfidibacter corallicola</name>
    <dbReference type="NCBI Taxonomy" id="2818388"/>
    <lineage>
        <taxon>Bacteria</taxon>
        <taxon>Pseudomonadati</taxon>
        <taxon>Acidobacteriota</taxon>
        <taxon>Holophagae</taxon>
        <taxon>Acanthopleuribacterales</taxon>
        <taxon>Acanthopleuribacteraceae</taxon>
        <taxon>Sulfidibacter</taxon>
    </lineage>
</organism>
<evidence type="ECO:0000259" key="19">
    <source>
        <dbReference type="PROSITE" id="PS51196"/>
    </source>
</evidence>
<comment type="cofactor">
    <cofactor evidence="1">
        <name>Zn(2+)</name>
        <dbReference type="ChEBI" id="CHEBI:29105"/>
    </cofactor>
</comment>
<dbReference type="PROSITE" id="PS01312">
    <property type="entry name" value="SECA"/>
    <property type="match status" value="1"/>
</dbReference>
<feature type="binding site" evidence="14">
    <location>
        <begin position="105"/>
        <end position="109"/>
    </location>
    <ligand>
        <name>ATP</name>
        <dbReference type="ChEBI" id="CHEBI:30616"/>
    </ligand>
</feature>
<evidence type="ECO:0000256" key="14">
    <source>
        <dbReference type="HAMAP-Rule" id="MF_01382"/>
    </source>
</evidence>
<dbReference type="PROSITE" id="PS51196">
    <property type="entry name" value="SECA_MOTOR_DEAD"/>
    <property type="match status" value="1"/>
</dbReference>
<dbReference type="GO" id="GO:0008564">
    <property type="term" value="F:protein-exporting ATPase activity"/>
    <property type="evidence" value="ECO:0007669"/>
    <property type="project" value="UniProtKB-EC"/>
</dbReference>
<keyword evidence="13 14" id="KW-0472">Membrane</keyword>
<dbReference type="Gene3D" id="1.10.3060.10">
    <property type="entry name" value="Helical scaffold and wing domains of SecA"/>
    <property type="match status" value="1"/>
</dbReference>
<dbReference type="GO" id="GO:0005886">
    <property type="term" value="C:plasma membrane"/>
    <property type="evidence" value="ECO:0007669"/>
    <property type="project" value="UniProtKB-SubCell"/>
</dbReference>
<dbReference type="HAMAP" id="MF_01382">
    <property type="entry name" value="SecA"/>
    <property type="match status" value="1"/>
</dbReference>
<dbReference type="PANTHER" id="PTHR30612">
    <property type="entry name" value="SECA INNER MEMBRANE COMPONENT OF SEC PROTEIN SECRETION SYSTEM"/>
    <property type="match status" value="1"/>
</dbReference>
<evidence type="ECO:0000256" key="8">
    <source>
        <dbReference type="ARBA" id="ARBA00022833"/>
    </source>
</evidence>
<dbReference type="GO" id="GO:0017038">
    <property type="term" value="P:protein import"/>
    <property type="evidence" value="ECO:0007669"/>
    <property type="project" value="InterPro"/>
</dbReference>
<feature type="domain" description="Helicase ATP-binding" evidence="17">
    <location>
        <begin position="89"/>
        <end position="247"/>
    </location>
</feature>
<comment type="subunit">
    <text evidence="14">Monomer and homodimer. Part of the essential Sec protein translocation apparatus which comprises SecA, SecYEG and auxiliary proteins SecDF. Other proteins may also be involved.</text>
</comment>